<evidence type="ECO:0000313" key="4">
    <source>
        <dbReference type="EMBL" id="MBB4959677.1"/>
    </source>
</evidence>
<feature type="domain" description="Tetracycline repressor TetR C-terminal" evidence="3">
    <location>
        <begin position="105"/>
        <end position="226"/>
    </location>
</feature>
<protein>
    <submittedName>
        <fullName evidence="4">AcrR family transcriptional regulator</fullName>
    </submittedName>
</protein>
<dbReference type="Proteomes" id="UP000578819">
    <property type="component" value="Unassembled WGS sequence"/>
</dbReference>
<proteinExistence type="predicted"/>
<dbReference type="InterPro" id="IPR009057">
    <property type="entry name" value="Homeodomain-like_sf"/>
</dbReference>
<reference evidence="4 5" key="1">
    <citation type="submission" date="2020-08" db="EMBL/GenBank/DDBJ databases">
        <title>Sequencing the genomes of 1000 actinobacteria strains.</title>
        <authorList>
            <person name="Klenk H.-P."/>
        </authorList>
    </citation>
    <scope>NUCLEOTIDE SEQUENCE [LARGE SCALE GENOMIC DNA]</scope>
    <source>
        <strain evidence="4 5">DSM 45886</strain>
    </source>
</reference>
<dbReference type="Pfam" id="PF02909">
    <property type="entry name" value="TetR_C_1"/>
    <property type="match status" value="1"/>
</dbReference>
<dbReference type="SUPFAM" id="SSF48498">
    <property type="entry name" value="Tetracyclin repressor-like, C-terminal domain"/>
    <property type="match status" value="1"/>
</dbReference>
<gene>
    <name evidence="4" type="ORF">FHR38_003410</name>
</gene>
<accession>A0A7W7SRJ8</accession>
<dbReference type="Gene3D" id="1.10.10.60">
    <property type="entry name" value="Homeodomain-like"/>
    <property type="match status" value="1"/>
</dbReference>
<sequence length="329" mass="34638">MPGMVVYAGQNDPAWSMSRLWRSAPAERSRPAPGPKPGLSLEVIVAAAIDVADRDGLVGLSMKAVGQRLGRTAMALYTYVPGKNELIDLMHDAVHAELPDDYDLGAGWRAATTTWARQLLAFHLRHPWTLQVSYARPVLGPYEQNVVETLTRILRESGLPARTIRRVSGVLLHFVRGTAQTIAEARLAAAETGTSDQEWWSARSAQLAAVAPDFATRFPALTWLASQEQAEGATRPADAAGGSAVDGAGAPVVDGVDPQVGAGAPVVDGVDPQVGAGAPVVDGVDPQVGAADDSAIDARPYLEHETAEMFATGLAVLLDGIEVTIGRSE</sequence>
<evidence type="ECO:0000256" key="2">
    <source>
        <dbReference type="ARBA" id="ARBA00023163"/>
    </source>
</evidence>
<organism evidence="4 5">
    <name type="scientific">Micromonospora polyrhachis</name>
    <dbReference type="NCBI Taxonomy" id="1282883"/>
    <lineage>
        <taxon>Bacteria</taxon>
        <taxon>Bacillati</taxon>
        <taxon>Actinomycetota</taxon>
        <taxon>Actinomycetes</taxon>
        <taxon>Micromonosporales</taxon>
        <taxon>Micromonosporaceae</taxon>
        <taxon>Micromonospora</taxon>
    </lineage>
</organism>
<name>A0A7W7SRJ8_9ACTN</name>
<keyword evidence="2" id="KW-0804">Transcription</keyword>
<keyword evidence="5" id="KW-1185">Reference proteome</keyword>
<dbReference type="EMBL" id="JACHJW010000001">
    <property type="protein sequence ID" value="MBB4959677.1"/>
    <property type="molecule type" value="Genomic_DNA"/>
</dbReference>
<comment type="caution">
    <text evidence="4">The sequence shown here is derived from an EMBL/GenBank/DDBJ whole genome shotgun (WGS) entry which is preliminary data.</text>
</comment>
<keyword evidence="1" id="KW-0805">Transcription regulation</keyword>
<evidence type="ECO:0000259" key="3">
    <source>
        <dbReference type="Pfam" id="PF02909"/>
    </source>
</evidence>
<evidence type="ECO:0000256" key="1">
    <source>
        <dbReference type="ARBA" id="ARBA00023015"/>
    </source>
</evidence>
<dbReference type="SUPFAM" id="SSF46689">
    <property type="entry name" value="Homeodomain-like"/>
    <property type="match status" value="1"/>
</dbReference>
<dbReference type="GO" id="GO:0045892">
    <property type="term" value="P:negative regulation of DNA-templated transcription"/>
    <property type="evidence" value="ECO:0007669"/>
    <property type="project" value="InterPro"/>
</dbReference>
<evidence type="ECO:0000313" key="5">
    <source>
        <dbReference type="Proteomes" id="UP000578819"/>
    </source>
</evidence>
<dbReference type="AlphaFoldDB" id="A0A7W7SRJ8"/>
<dbReference type="InterPro" id="IPR036271">
    <property type="entry name" value="Tet_transcr_reg_TetR-rel_C_sf"/>
</dbReference>
<dbReference type="InterPro" id="IPR004111">
    <property type="entry name" value="Repressor_TetR_C"/>
</dbReference>
<dbReference type="Gene3D" id="1.10.357.10">
    <property type="entry name" value="Tetracycline Repressor, domain 2"/>
    <property type="match status" value="1"/>
</dbReference>